<dbReference type="Gramene" id="ONI17670">
    <property type="protein sequence ID" value="ONI17670"/>
    <property type="gene ID" value="PRUPE_3G173200"/>
</dbReference>
<gene>
    <name evidence="1" type="ORF">PRUPE_3G173200</name>
</gene>
<name>M5XFV5_PRUPE</name>
<dbReference type="HOGENOM" id="CLU_2762587_0_0_1"/>
<evidence type="ECO:0000313" key="1">
    <source>
        <dbReference type="EMBL" id="ONI17670.1"/>
    </source>
</evidence>
<organism evidence="1 2">
    <name type="scientific">Prunus persica</name>
    <name type="common">Peach</name>
    <name type="synonym">Amygdalus persica</name>
    <dbReference type="NCBI Taxonomy" id="3760"/>
    <lineage>
        <taxon>Eukaryota</taxon>
        <taxon>Viridiplantae</taxon>
        <taxon>Streptophyta</taxon>
        <taxon>Embryophyta</taxon>
        <taxon>Tracheophyta</taxon>
        <taxon>Spermatophyta</taxon>
        <taxon>Magnoliopsida</taxon>
        <taxon>eudicotyledons</taxon>
        <taxon>Gunneridae</taxon>
        <taxon>Pentapetalae</taxon>
        <taxon>rosids</taxon>
        <taxon>fabids</taxon>
        <taxon>Rosales</taxon>
        <taxon>Rosaceae</taxon>
        <taxon>Amygdaloideae</taxon>
        <taxon>Amygdaleae</taxon>
        <taxon>Prunus</taxon>
    </lineage>
</organism>
<keyword evidence="2" id="KW-1185">Reference proteome</keyword>
<protein>
    <submittedName>
        <fullName evidence="1">Uncharacterized protein</fullName>
    </submittedName>
</protein>
<reference evidence="1 2" key="1">
    <citation type="journal article" date="2013" name="Nat. Genet.">
        <title>The high-quality draft genome of peach (Prunus persica) identifies unique patterns of genetic diversity, domestication and genome evolution.</title>
        <authorList>
            <consortium name="International Peach Genome Initiative"/>
            <person name="Verde I."/>
            <person name="Abbott A.G."/>
            <person name="Scalabrin S."/>
            <person name="Jung S."/>
            <person name="Shu S."/>
            <person name="Marroni F."/>
            <person name="Zhebentyayeva T."/>
            <person name="Dettori M.T."/>
            <person name="Grimwood J."/>
            <person name="Cattonaro F."/>
            <person name="Zuccolo A."/>
            <person name="Rossini L."/>
            <person name="Jenkins J."/>
            <person name="Vendramin E."/>
            <person name="Meisel L.A."/>
            <person name="Decroocq V."/>
            <person name="Sosinski B."/>
            <person name="Prochnik S."/>
            <person name="Mitros T."/>
            <person name="Policriti A."/>
            <person name="Cipriani G."/>
            <person name="Dondini L."/>
            <person name="Ficklin S."/>
            <person name="Goodstein D.M."/>
            <person name="Xuan P."/>
            <person name="Del Fabbro C."/>
            <person name="Aramini V."/>
            <person name="Copetti D."/>
            <person name="Gonzalez S."/>
            <person name="Horner D.S."/>
            <person name="Falchi R."/>
            <person name="Lucas S."/>
            <person name="Mica E."/>
            <person name="Maldonado J."/>
            <person name="Lazzari B."/>
            <person name="Bielenberg D."/>
            <person name="Pirona R."/>
            <person name="Miculan M."/>
            <person name="Barakat A."/>
            <person name="Testolin R."/>
            <person name="Stella A."/>
            <person name="Tartarini S."/>
            <person name="Tonutti P."/>
            <person name="Arus P."/>
            <person name="Orellana A."/>
            <person name="Wells C."/>
            <person name="Main D."/>
            <person name="Vizzotto G."/>
            <person name="Silva H."/>
            <person name="Salamini F."/>
            <person name="Schmutz J."/>
            <person name="Morgante M."/>
            <person name="Rokhsar D.S."/>
        </authorList>
    </citation>
    <scope>NUCLEOTIDE SEQUENCE [LARGE SCALE GENOMIC DNA]</scope>
    <source>
        <strain evidence="2">cv. Nemared</strain>
    </source>
</reference>
<dbReference type="AlphaFoldDB" id="M5XFV5"/>
<sequence>MQVVFLLQLPPPEKFKFCKLRLAVHISTFMPFSNKDSFNLGTFLVFFFFGCCWVLGYFGWVVMGLMCCRR</sequence>
<accession>M5XFV5</accession>
<dbReference type="Proteomes" id="UP000006882">
    <property type="component" value="Chromosome G3"/>
</dbReference>
<proteinExistence type="predicted"/>
<dbReference type="EMBL" id="CM007653">
    <property type="protein sequence ID" value="ONI17670.1"/>
    <property type="molecule type" value="Genomic_DNA"/>
</dbReference>
<evidence type="ECO:0000313" key="2">
    <source>
        <dbReference type="Proteomes" id="UP000006882"/>
    </source>
</evidence>